<gene>
    <name evidence="2" type="ORF">OLC1_LOCUS11493</name>
</gene>
<dbReference type="Proteomes" id="UP001161247">
    <property type="component" value="Chromosome 4"/>
</dbReference>
<evidence type="ECO:0000313" key="3">
    <source>
        <dbReference type="Proteomes" id="UP001161247"/>
    </source>
</evidence>
<dbReference type="PANTHER" id="PTHR46038">
    <property type="entry name" value="EXPRESSED PROTEIN-RELATED"/>
    <property type="match status" value="1"/>
</dbReference>
<dbReference type="EMBL" id="OX459121">
    <property type="protein sequence ID" value="CAI9102063.1"/>
    <property type="molecule type" value="Genomic_DNA"/>
</dbReference>
<proteinExistence type="predicted"/>
<evidence type="ECO:0000259" key="1">
    <source>
        <dbReference type="Pfam" id="PF03407"/>
    </source>
</evidence>
<dbReference type="AlphaFoldDB" id="A0AAV1D3F3"/>
<keyword evidence="3" id="KW-1185">Reference proteome</keyword>
<dbReference type="PANTHER" id="PTHR46038:SF12">
    <property type="entry name" value="OS03G0731800 PROTEIN"/>
    <property type="match status" value="1"/>
</dbReference>
<sequence>MEKEIDDLQISTDRFNGYPWSTQNSINTGFYHVSSNNKTTTLFETWYDRRTSSAGIKEQDVVLAGLIIKEGVIQKLGLRTRFLDNDHFSGFCTDSKEVSLVVTVHANCCRSIGAKVADLTRVLKDWKTFRDLNNTSNATDSILTAKDTRLMLH</sequence>
<dbReference type="InterPro" id="IPR044821">
    <property type="entry name" value="At1g28695/At4g15970-like"/>
</dbReference>
<name>A0AAV1D3F3_OLDCO</name>
<feature type="domain" description="Nucleotide-diphospho-sugar transferase" evidence="1">
    <location>
        <begin position="7"/>
        <end position="119"/>
    </location>
</feature>
<protein>
    <submittedName>
        <fullName evidence="2">OLC1v1000256C1</fullName>
    </submittedName>
</protein>
<organism evidence="2 3">
    <name type="scientific">Oldenlandia corymbosa var. corymbosa</name>
    <dbReference type="NCBI Taxonomy" id="529605"/>
    <lineage>
        <taxon>Eukaryota</taxon>
        <taxon>Viridiplantae</taxon>
        <taxon>Streptophyta</taxon>
        <taxon>Embryophyta</taxon>
        <taxon>Tracheophyta</taxon>
        <taxon>Spermatophyta</taxon>
        <taxon>Magnoliopsida</taxon>
        <taxon>eudicotyledons</taxon>
        <taxon>Gunneridae</taxon>
        <taxon>Pentapetalae</taxon>
        <taxon>asterids</taxon>
        <taxon>lamiids</taxon>
        <taxon>Gentianales</taxon>
        <taxon>Rubiaceae</taxon>
        <taxon>Rubioideae</taxon>
        <taxon>Spermacoceae</taxon>
        <taxon>Hedyotis-Oldenlandia complex</taxon>
        <taxon>Oldenlandia</taxon>
    </lineage>
</organism>
<dbReference type="Pfam" id="PF03407">
    <property type="entry name" value="Nucleotid_trans"/>
    <property type="match status" value="1"/>
</dbReference>
<reference evidence="2" key="1">
    <citation type="submission" date="2023-03" db="EMBL/GenBank/DDBJ databases">
        <authorList>
            <person name="Julca I."/>
        </authorList>
    </citation>
    <scope>NUCLEOTIDE SEQUENCE</scope>
</reference>
<evidence type="ECO:0000313" key="2">
    <source>
        <dbReference type="EMBL" id="CAI9102063.1"/>
    </source>
</evidence>
<dbReference type="InterPro" id="IPR005069">
    <property type="entry name" value="Nucl-diP-sugar_transferase"/>
</dbReference>
<accession>A0AAV1D3F3</accession>